<feature type="compositionally biased region" description="Polar residues" evidence="1">
    <location>
        <begin position="11"/>
        <end position="24"/>
    </location>
</feature>
<dbReference type="Proteomes" id="UP000476176">
    <property type="component" value="Unassembled WGS sequence"/>
</dbReference>
<comment type="caution">
    <text evidence="3">The sequence shown here is derived from an EMBL/GenBank/DDBJ whole genome shotgun (WGS) entry which is preliminary data.</text>
</comment>
<dbReference type="Proteomes" id="UP000488956">
    <property type="component" value="Unassembled WGS sequence"/>
</dbReference>
<dbReference type="EMBL" id="QXFX01001021">
    <property type="protein sequence ID" value="KAE9098420.1"/>
    <property type="molecule type" value="Genomic_DNA"/>
</dbReference>
<evidence type="ECO:0000313" key="5">
    <source>
        <dbReference type="Proteomes" id="UP000488956"/>
    </source>
</evidence>
<evidence type="ECO:0000313" key="2">
    <source>
        <dbReference type="EMBL" id="KAE9098420.1"/>
    </source>
</evidence>
<gene>
    <name evidence="3" type="ORF">PF004_g18279</name>
    <name evidence="2" type="ORF">PF010_g15573</name>
</gene>
<evidence type="ECO:0000313" key="4">
    <source>
        <dbReference type="Proteomes" id="UP000476176"/>
    </source>
</evidence>
<protein>
    <submittedName>
        <fullName evidence="3">Uncharacterized protein</fullName>
    </submittedName>
</protein>
<proteinExistence type="predicted"/>
<dbReference type="EMBL" id="QXGC01001440">
    <property type="protein sequence ID" value="KAE9202920.1"/>
    <property type="molecule type" value="Genomic_DNA"/>
</dbReference>
<dbReference type="AlphaFoldDB" id="A0A6G0NCY9"/>
<accession>A0A6G0NCY9</accession>
<evidence type="ECO:0000256" key="1">
    <source>
        <dbReference type="SAM" id="MobiDB-lite"/>
    </source>
</evidence>
<evidence type="ECO:0000313" key="3">
    <source>
        <dbReference type="EMBL" id="KAE9202920.1"/>
    </source>
</evidence>
<organism evidence="3 4">
    <name type="scientific">Phytophthora fragariae</name>
    <dbReference type="NCBI Taxonomy" id="53985"/>
    <lineage>
        <taxon>Eukaryota</taxon>
        <taxon>Sar</taxon>
        <taxon>Stramenopiles</taxon>
        <taxon>Oomycota</taxon>
        <taxon>Peronosporomycetes</taxon>
        <taxon>Peronosporales</taxon>
        <taxon>Peronosporaceae</taxon>
        <taxon>Phytophthora</taxon>
    </lineage>
</organism>
<reference evidence="4 5" key="1">
    <citation type="submission" date="2018-09" db="EMBL/GenBank/DDBJ databases">
        <title>Genomic investigation of the strawberry pathogen Phytophthora fragariae indicates pathogenicity is determined by transcriptional variation in three key races.</title>
        <authorList>
            <person name="Adams T.M."/>
            <person name="Armitage A.D."/>
            <person name="Sobczyk M.K."/>
            <person name="Bates H.J."/>
            <person name="Dunwell J.M."/>
            <person name="Nellist C.F."/>
            <person name="Harrison R.J."/>
        </authorList>
    </citation>
    <scope>NUCLEOTIDE SEQUENCE [LARGE SCALE GENOMIC DNA]</scope>
    <source>
        <strain evidence="3 4">BC-23</strain>
        <strain evidence="2 5">ONT-3</strain>
    </source>
</reference>
<feature type="region of interest" description="Disordered" evidence="1">
    <location>
        <begin position="1"/>
        <end position="37"/>
    </location>
</feature>
<name>A0A6G0NCY9_9STRA</name>
<sequence>MAIDAIEAESRSTSTARGSRFNSDNRPRNGRQLVCYR</sequence>